<accession>A0A916UMC6</accession>
<evidence type="ECO:0000313" key="1">
    <source>
        <dbReference type="EMBL" id="GGC76081.1"/>
    </source>
</evidence>
<reference evidence="1" key="1">
    <citation type="journal article" date="2014" name="Int. J. Syst. Evol. Microbiol.">
        <title>Complete genome sequence of Corynebacterium casei LMG S-19264T (=DSM 44701T), isolated from a smear-ripened cheese.</title>
        <authorList>
            <consortium name="US DOE Joint Genome Institute (JGI-PGF)"/>
            <person name="Walter F."/>
            <person name="Albersmeier A."/>
            <person name="Kalinowski J."/>
            <person name="Ruckert C."/>
        </authorList>
    </citation>
    <scope>NUCLEOTIDE SEQUENCE</scope>
    <source>
        <strain evidence="1">CGMCC 1.10998</strain>
    </source>
</reference>
<dbReference type="AlphaFoldDB" id="A0A916UMC6"/>
<protein>
    <submittedName>
        <fullName evidence="1">Uncharacterized protein</fullName>
    </submittedName>
</protein>
<name>A0A916UMC6_9BURK</name>
<evidence type="ECO:0000313" key="2">
    <source>
        <dbReference type="Proteomes" id="UP000637423"/>
    </source>
</evidence>
<gene>
    <name evidence="1" type="ORF">GCM10011396_24170</name>
</gene>
<comment type="caution">
    <text evidence="1">The sequence shown here is derived from an EMBL/GenBank/DDBJ whole genome shotgun (WGS) entry which is preliminary data.</text>
</comment>
<dbReference type="EMBL" id="BMED01000002">
    <property type="protein sequence ID" value="GGC76081.1"/>
    <property type="molecule type" value="Genomic_DNA"/>
</dbReference>
<organism evidence="1 2">
    <name type="scientific">Undibacterium terreum</name>
    <dbReference type="NCBI Taxonomy" id="1224302"/>
    <lineage>
        <taxon>Bacteria</taxon>
        <taxon>Pseudomonadati</taxon>
        <taxon>Pseudomonadota</taxon>
        <taxon>Betaproteobacteria</taxon>
        <taxon>Burkholderiales</taxon>
        <taxon>Oxalobacteraceae</taxon>
        <taxon>Undibacterium</taxon>
    </lineage>
</organism>
<sequence length="75" mass="8199">MNKSLLKGLSIYSLGLTQEMCGRFLGNNRLQVSGVHMQVSGKCQIAVGDAQSIIRDCLKRQEKPVSIGMNTRSTT</sequence>
<dbReference type="Proteomes" id="UP000637423">
    <property type="component" value="Unassembled WGS sequence"/>
</dbReference>
<proteinExistence type="predicted"/>
<keyword evidence="2" id="KW-1185">Reference proteome</keyword>
<reference evidence="1" key="2">
    <citation type="submission" date="2020-09" db="EMBL/GenBank/DDBJ databases">
        <authorList>
            <person name="Sun Q."/>
            <person name="Zhou Y."/>
        </authorList>
    </citation>
    <scope>NUCLEOTIDE SEQUENCE</scope>
    <source>
        <strain evidence="1">CGMCC 1.10998</strain>
    </source>
</reference>
<dbReference type="RefSeq" id="WP_188566295.1">
    <property type="nucleotide sequence ID" value="NZ_BMED01000002.1"/>
</dbReference>